<dbReference type="InterPro" id="IPR016161">
    <property type="entry name" value="Ald_DH/histidinol_DH"/>
</dbReference>
<keyword evidence="2" id="KW-0521">NADP</keyword>
<dbReference type="SUPFAM" id="SSF53720">
    <property type="entry name" value="ALDH-like"/>
    <property type="match status" value="1"/>
</dbReference>
<sequence>MKVMRSVNPATGELNGEYELYSPQMVEDSLKRSRIAFKGWKDTEIFNREYYLDNAAGVLRERAQELAQTITIEMGKPIRESLDEIEKCAKVFDYFSEQAETFLTPEFVETEADASGIVLEPLGTILSIMPWNAPFWQALRFAAPALAGGNVILLKHASYVPKCALAIESIFKEAELPEGVYQTLLVDGPTALSLIPRNEINAVSFTGGRQAGEKVAAAAGGSIKKCILELGGSDPFIVLEDADIEKAAKVGVLSRFQNAGQRCTAAKRFIVDATIAEDFTSRFLEHVQDLKIGDPLDPNNDMGPLVNSEQADFVQDQINRTIKAGADILLDGGKQEGKGSFFYPVVLGNITEGAPVLTEETFGPVAPIVTFRNEDDAIKIANSTEFGLGASIWSKDRERAIRFSREIEAGLIAINNGVSSDSRLPLGGFKKSGFGRELHRIGMYEFLGAKSMKVF</sequence>
<dbReference type="FunFam" id="3.40.309.10:FF:000010">
    <property type="entry name" value="Gamma-aminobutyraldehyde dehydrogenase"/>
    <property type="match status" value="1"/>
</dbReference>
<dbReference type="InterPro" id="IPR047110">
    <property type="entry name" value="GABD/Sad-like"/>
</dbReference>
<keyword evidence="6" id="KW-1185">Reference proteome</keyword>
<dbReference type="STRING" id="867904.Metho_2356"/>
<dbReference type="Gene3D" id="3.40.605.10">
    <property type="entry name" value="Aldehyde Dehydrogenase, Chain A, domain 1"/>
    <property type="match status" value="1"/>
</dbReference>
<dbReference type="InterPro" id="IPR016163">
    <property type="entry name" value="Ald_DH_C"/>
</dbReference>
<dbReference type="Gene3D" id="3.40.309.10">
    <property type="entry name" value="Aldehyde Dehydrogenase, Chain A, domain 2"/>
    <property type="match status" value="1"/>
</dbReference>
<evidence type="ECO:0000259" key="4">
    <source>
        <dbReference type="Pfam" id="PF00171"/>
    </source>
</evidence>
<comment type="similarity">
    <text evidence="1">Belongs to the aldehyde dehydrogenase family.</text>
</comment>
<protein>
    <submittedName>
        <fullName evidence="5">NAD-dependent aldehyde dehydrogenase</fullName>
    </submittedName>
</protein>
<evidence type="ECO:0000256" key="2">
    <source>
        <dbReference type="ARBA" id="ARBA00022857"/>
    </source>
</evidence>
<dbReference type="Pfam" id="PF00171">
    <property type="entry name" value="Aldedh"/>
    <property type="match status" value="1"/>
</dbReference>
<dbReference type="Proteomes" id="UP000010866">
    <property type="component" value="Chromosome"/>
</dbReference>
<dbReference type="FunFam" id="3.40.605.10:FF:000012">
    <property type="entry name" value="NAD-dependent succinate-semialdehyde dehydrogenase"/>
    <property type="match status" value="1"/>
</dbReference>
<accession>L0L0N3</accession>
<dbReference type="PROSITE" id="PS00070">
    <property type="entry name" value="ALDEHYDE_DEHYDR_CYS"/>
    <property type="match status" value="1"/>
</dbReference>
<dbReference type="GeneID" id="14408434"/>
<keyword evidence="3" id="KW-0560">Oxidoreductase</keyword>
<organism evidence="5 6">
    <name type="scientific">Methanomethylovorans hollandica (strain DSM 15978 / NBRC 107637 / DMS1)</name>
    <dbReference type="NCBI Taxonomy" id="867904"/>
    <lineage>
        <taxon>Archaea</taxon>
        <taxon>Methanobacteriati</taxon>
        <taxon>Methanobacteriota</taxon>
        <taxon>Stenosarchaea group</taxon>
        <taxon>Methanomicrobia</taxon>
        <taxon>Methanosarcinales</taxon>
        <taxon>Methanosarcinaceae</taxon>
        <taxon>Methanomethylovorans</taxon>
    </lineage>
</organism>
<dbReference type="PANTHER" id="PTHR43217:SF1">
    <property type="entry name" value="SUCCINATE SEMIALDEHYDE DEHYDROGENASE [NAD(P)+] SAD"/>
    <property type="match status" value="1"/>
</dbReference>
<evidence type="ECO:0000313" key="6">
    <source>
        <dbReference type="Proteomes" id="UP000010866"/>
    </source>
</evidence>
<dbReference type="HOGENOM" id="CLU_005391_5_1_2"/>
<dbReference type="GO" id="GO:0004777">
    <property type="term" value="F:succinate-semialdehyde dehydrogenase (NAD+) activity"/>
    <property type="evidence" value="ECO:0007669"/>
    <property type="project" value="TreeGrafter"/>
</dbReference>
<dbReference type="InterPro" id="IPR044148">
    <property type="entry name" value="ALDH_GabD1-like"/>
</dbReference>
<reference evidence="6" key="1">
    <citation type="submission" date="2012-02" db="EMBL/GenBank/DDBJ databases">
        <title>Complete sequence of chromosome of Methanomethylovorans hollandica DSM 15978.</title>
        <authorList>
            <person name="Lucas S."/>
            <person name="Copeland A."/>
            <person name="Lapidus A."/>
            <person name="Glavina del Rio T."/>
            <person name="Dalin E."/>
            <person name="Tice H."/>
            <person name="Bruce D."/>
            <person name="Goodwin L."/>
            <person name="Pitluck S."/>
            <person name="Peters L."/>
            <person name="Mikhailova N."/>
            <person name="Held B."/>
            <person name="Kyrpides N."/>
            <person name="Mavromatis K."/>
            <person name="Ivanova N."/>
            <person name="Brettin T."/>
            <person name="Detter J.C."/>
            <person name="Han C."/>
            <person name="Larimer F."/>
            <person name="Land M."/>
            <person name="Hauser L."/>
            <person name="Markowitz V."/>
            <person name="Cheng J.-F."/>
            <person name="Hugenholtz P."/>
            <person name="Woyke T."/>
            <person name="Wu D."/>
            <person name="Spring S."/>
            <person name="Schroeder M."/>
            <person name="Brambilla E."/>
            <person name="Klenk H.-P."/>
            <person name="Eisen J.A."/>
        </authorList>
    </citation>
    <scope>NUCLEOTIDE SEQUENCE [LARGE SCALE GENOMIC DNA]</scope>
    <source>
        <strain evidence="6">DSM 15978 / NBRC 107637 / DMS1</strain>
    </source>
</reference>
<dbReference type="PANTHER" id="PTHR43217">
    <property type="entry name" value="SUCCINATE SEMIALDEHYDE DEHYDROGENASE [NAD(P)+] SAD"/>
    <property type="match status" value="1"/>
</dbReference>
<evidence type="ECO:0000313" key="5">
    <source>
        <dbReference type="EMBL" id="AGB50510.1"/>
    </source>
</evidence>
<dbReference type="AlphaFoldDB" id="L0L0N3"/>
<dbReference type="OrthoDB" id="6342at2157"/>
<dbReference type="InterPro" id="IPR015590">
    <property type="entry name" value="Aldehyde_DH_dom"/>
</dbReference>
<name>L0L0N3_METHD</name>
<gene>
    <name evidence="5" type="ordered locus">Metho_2356</name>
</gene>
<dbReference type="GO" id="GO:0004030">
    <property type="term" value="F:aldehyde dehydrogenase [NAD(P)+] activity"/>
    <property type="evidence" value="ECO:0007669"/>
    <property type="project" value="InterPro"/>
</dbReference>
<evidence type="ECO:0000256" key="3">
    <source>
        <dbReference type="ARBA" id="ARBA00023002"/>
    </source>
</evidence>
<dbReference type="KEGG" id="mhz:Metho_2356"/>
<dbReference type="InterPro" id="IPR016160">
    <property type="entry name" value="Ald_DH_CS_CYS"/>
</dbReference>
<evidence type="ECO:0000256" key="1">
    <source>
        <dbReference type="ARBA" id="ARBA00009986"/>
    </source>
</evidence>
<dbReference type="EMBL" id="CP003362">
    <property type="protein sequence ID" value="AGB50510.1"/>
    <property type="molecule type" value="Genomic_DNA"/>
</dbReference>
<dbReference type="RefSeq" id="WP_015325675.1">
    <property type="nucleotide sequence ID" value="NC_019977.1"/>
</dbReference>
<proteinExistence type="inferred from homology"/>
<feature type="domain" description="Aldehyde dehydrogenase" evidence="4">
    <location>
        <begin position="4"/>
        <end position="451"/>
    </location>
</feature>
<dbReference type="InterPro" id="IPR016162">
    <property type="entry name" value="Ald_DH_N"/>
</dbReference>
<dbReference type="CDD" id="cd07100">
    <property type="entry name" value="ALDH_SSADH1_GabD1"/>
    <property type="match status" value="1"/>
</dbReference>